<organism evidence="1 2">
    <name type="scientific">Daphnia sinensis</name>
    <dbReference type="NCBI Taxonomy" id="1820382"/>
    <lineage>
        <taxon>Eukaryota</taxon>
        <taxon>Metazoa</taxon>
        <taxon>Ecdysozoa</taxon>
        <taxon>Arthropoda</taxon>
        <taxon>Crustacea</taxon>
        <taxon>Branchiopoda</taxon>
        <taxon>Diplostraca</taxon>
        <taxon>Cladocera</taxon>
        <taxon>Anomopoda</taxon>
        <taxon>Daphniidae</taxon>
        <taxon>Daphnia</taxon>
        <taxon>Daphnia similis group</taxon>
    </lineage>
</organism>
<dbReference type="AlphaFoldDB" id="A0AAD5KGP3"/>
<keyword evidence="2" id="KW-1185">Reference proteome</keyword>
<sequence length="97" mass="11339">MKLDNIILENERNTFCVVNNIVNYYTRSYARRMNLILPSWLHKCVAAQCCLPFEEEDFFKIDPLRFPQTSRGGIHAIYPVPRRVVLCVSDSSDDENK</sequence>
<comment type="caution">
    <text evidence="1">The sequence shown here is derived from an EMBL/GenBank/DDBJ whole genome shotgun (WGS) entry which is preliminary data.</text>
</comment>
<evidence type="ECO:0000313" key="2">
    <source>
        <dbReference type="Proteomes" id="UP000820818"/>
    </source>
</evidence>
<dbReference type="InterPro" id="IPR036420">
    <property type="entry name" value="BRCT_dom_sf"/>
</dbReference>
<dbReference type="EMBL" id="WJBH02000071">
    <property type="protein sequence ID" value="KAI9550912.1"/>
    <property type="molecule type" value="Genomic_DNA"/>
</dbReference>
<gene>
    <name evidence="1" type="ORF">GHT06_001717</name>
</gene>
<dbReference type="Gene3D" id="3.40.50.10190">
    <property type="entry name" value="BRCT domain"/>
    <property type="match status" value="1"/>
</dbReference>
<proteinExistence type="predicted"/>
<evidence type="ECO:0000313" key="1">
    <source>
        <dbReference type="EMBL" id="KAI9550912.1"/>
    </source>
</evidence>
<dbReference type="Proteomes" id="UP000820818">
    <property type="component" value="Unassembled WGS sequence"/>
</dbReference>
<accession>A0AAD5KGP3</accession>
<evidence type="ECO:0008006" key="3">
    <source>
        <dbReference type="Google" id="ProtNLM"/>
    </source>
</evidence>
<protein>
    <recommendedName>
        <fullName evidence="3">BRCT domain-containing protein</fullName>
    </recommendedName>
</protein>
<reference evidence="1" key="1">
    <citation type="submission" date="2022-05" db="EMBL/GenBank/DDBJ databases">
        <title>A multi-omics perspective on studying reproductive biology in Daphnia sinensis.</title>
        <authorList>
            <person name="Jia J."/>
        </authorList>
    </citation>
    <scope>NUCLEOTIDE SEQUENCE</scope>
    <source>
        <strain evidence="1">WSL</strain>
    </source>
</reference>
<name>A0AAD5KGP3_9CRUS</name>